<dbReference type="SUPFAM" id="SSF53335">
    <property type="entry name" value="S-adenosyl-L-methionine-dependent methyltransferases"/>
    <property type="match status" value="1"/>
</dbReference>
<proteinExistence type="predicted"/>
<dbReference type="RefSeq" id="WP_213887154.1">
    <property type="nucleotide sequence ID" value="NZ_JAGFNU010000001.1"/>
</dbReference>
<dbReference type="InterPro" id="IPR029063">
    <property type="entry name" value="SAM-dependent_MTases_sf"/>
</dbReference>
<dbReference type="GO" id="GO:0032259">
    <property type="term" value="P:methylation"/>
    <property type="evidence" value="ECO:0007669"/>
    <property type="project" value="UniProtKB-KW"/>
</dbReference>
<dbReference type="PANTHER" id="PTHR43861">
    <property type="entry name" value="TRANS-ACONITATE 2-METHYLTRANSFERASE-RELATED"/>
    <property type="match status" value="1"/>
</dbReference>
<dbReference type="GO" id="GO:0008168">
    <property type="term" value="F:methyltransferase activity"/>
    <property type="evidence" value="ECO:0007669"/>
    <property type="project" value="UniProtKB-KW"/>
</dbReference>
<dbReference type="Gene3D" id="3.40.50.150">
    <property type="entry name" value="Vaccinia Virus protein VP39"/>
    <property type="match status" value="1"/>
</dbReference>
<gene>
    <name evidence="1" type="ORF">ACFFUT_13690</name>
</gene>
<sequence length="197" mass="21512">MSKDSETIAVYDSRAADYAAMTPSGAENMQLNRFIAALNKGDNVLDLGCGPGAAAARMRDAGLSVIAMDASPAMVKLAKEQFDLTVKQATFDEIEGLHIYDGIWASFSLLHAKKSDFPRYLSALHRSLRPNGHFYIGMKLGTGEHRDDIGRFYAYYSEDELTSHLEKAGFKTEDRSLSSGVGLDGKDAPWIMISAHA</sequence>
<accession>A0ABV5JHG8</accession>
<comment type="caution">
    <text evidence="1">The sequence shown here is derived from an EMBL/GenBank/DDBJ whole genome shotgun (WGS) entry which is preliminary data.</text>
</comment>
<dbReference type="Pfam" id="PF13489">
    <property type="entry name" value="Methyltransf_23"/>
    <property type="match status" value="1"/>
</dbReference>
<dbReference type="Proteomes" id="UP001589683">
    <property type="component" value="Unassembled WGS sequence"/>
</dbReference>
<organism evidence="1 2">
    <name type="scientific">Pseudohalocynthiibacter aestuariivivens</name>
    <dbReference type="NCBI Taxonomy" id="1591409"/>
    <lineage>
        <taxon>Bacteria</taxon>
        <taxon>Pseudomonadati</taxon>
        <taxon>Pseudomonadota</taxon>
        <taxon>Alphaproteobacteria</taxon>
        <taxon>Rhodobacterales</taxon>
        <taxon>Paracoccaceae</taxon>
        <taxon>Pseudohalocynthiibacter</taxon>
    </lineage>
</organism>
<evidence type="ECO:0000313" key="2">
    <source>
        <dbReference type="Proteomes" id="UP001589683"/>
    </source>
</evidence>
<keyword evidence="1" id="KW-0808">Transferase</keyword>
<reference evidence="1 2" key="1">
    <citation type="submission" date="2024-09" db="EMBL/GenBank/DDBJ databases">
        <authorList>
            <person name="Sun Q."/>
            <person name="Mori K."/>
        </authorList>
    </citation>
    <scope>NUCLEOTIDE SEQUENCE [LARGE SCALE GENOMIC DNA]</scope>
    <source>
        <strain evidence="1 2">CECT 8726</strain>
    </source>
</reference>
<keyword evidence="2" id="KW-1185">Reference proteome</keyword>
<keyword evidence="1" id="KW-0489">Methyltransferase</keyword>
<protein>
    <submittedName>
        <fullName evidence="1">Class I SAM-dependent DNA methyltransferase</fullName>
    </submittedName>
</protein>
<name>A0ABV5JHG8_9RHOB</name>
<dbReference type="EMBL" id="JBHMEA010000044">
    <property type="protein sequence ID" value="MFB9232839.1"/>
    <property type="molecule type" value="Genomic_DNA"/>
</dbReference>
<dbReference type="CDD" id="cd02440">
    <property type="entry name" value="AdoMet_MTases"/>
    <property type="match status" value="1"/>
</dbReference>
<dbReference type="PANTHER" id="PTHR43861:SF1">
    <property type="entry name" value="TRANS-ACONITATE 2-METHYLTRANSFERASE"/>
    <property type="match status" value="1"/>
</dbReference>
<evidence type="ECO:0000313" key="1">
    <source>
        <dbReference type="EMBL" id="MFB9232839.1"/>
    </source>
</evidence>